<evidence type="ECO:0000313" key="6">
    <source>
        <dbReference type="EMBL" id="CAK9260009.1"/>
    </source>
</evidence>
<keyword evidence="7" id="KW-1185">Reference proteome</keyword>
<evidence type="ECO:0000256" key="1">
    <source>
        <dbReference type="ARBA" id="ARBA00008714"/>
    </source>
</evidence>
<dbReference type="EMBL" id="OZ020108">
    <property type="protein sequence ID" value="CAK9260009.1"/>
    <property type="molecule type" value="Genomic_DNA"/>
</dbReference>
<dbReference type="InterPro" id="IPR036324">
    <property type="entry name" value="Mn/Fe_SOD_N_sf"/>
</dbReference>
<proteinExistence type="inferred from homology"/>
<gene>
    <name evidence="6" type="ORF">CSSPJE1EN1_LOCUS5487</name>
</gene>
<dbReference type="PANTHER" id="PTHR11404">
    <property type="entry name" value="SUPEROXIDE DISMUTASE 2"/>
    <property type="match status" value="1"/>
</dbReference>
<dbReference type="InterPro" id="IPR036314">
    <property type="entry name" value="SOD_C_sf"/>
</dbReference>
<dbReference type="Gene3D" id="1.10.287.990">
    <property type="entry name" value="Fe,Mn superoxide dismutase (SOD) domain"/>
    <property type="match status" value="1"/>
</dbReference>
<dbReference type="SUPFAM" id="SSF54719">
    <property type="entry name" value="Fe,Mn superoxide dismutase (SOD), C-terminal domain"/>
    <property type="match status" value="1"/>
</dbReference>
<evidence type="ECO:0000256" key="4">
    <source>
        <dbReference type="ARBA" id="ARBA00023002"/>
    </source>
</evidence>
<comment type="similarity">
    <text evidence="1">Belongs to the iron/manganese superoxide dismutase family.</text>
</comment>
<organism evidence="6 7">
    <name type="scientific">Sphagnum jensenii</name>
    <dbReference type="NCBI Taxonomy" id="128206"/>
    <lineage>
        <taxon>Eukaryota</taxon>
        <taxon>Viridiplantae</taxon>
        <taxon>Streptophyta</taxon>
        <taxon>Embryophyta</taxon>
        <taxon>Bryophyta</taxon>
        <taxon>Sphagnophytina</taxon>
        <taxon>Sphagnopsida</taxon>
        <taxon>Sphagnales</taxon>
        <taxon>Sphagnaceae</taxon>
        <taxon>Sphagnum</taxon>
    </lineage>
</organism>
<feature type="domain" description="Manganese/iron superoxide dismutase N-terminal" evidence="5">
    <location>
        <begin position="2"/>
        <end position="45"/>
    </location>
</feature>
<protein>
    <recommendedName>
        <fullName evidence="2">superoxide dismutase</fullName>
        <ecNumber evidence="2">1.15.1.1</ecNumber>
    </recommendedName>
</protein>
<dbReference type="EC" id="1.15.1.1" evidence="2"/>
<dbReference type="InterPro" id="IPR050265">
    <property type="entry name" value="Fe/Mn_Superoxide_Dismutase"/>
</dbReference>
<evidence type="ECO:0000256" key="3">
    <source>
        <dbReference type="ARBA" id="ARBA00022723"/>
    </source>
</evidence>
<dbReference type="Pfam" id="PF00081">
    <property type="entry name" value="Sod_Fe_N"/>
    <property type="match status" value="1"/>
</dbReference>
<dbReference type="SUPFAM" id="SSF46609">
    <property type="entry name" value="Fe,Mn superoxide dismutase (SOD), N-terminal domain"/>
    <property type="match status" value="1"/>
</dbReference>
<evidence type="ECO:0000313" key="7">
    <source>
        <dbReference type="Proteomes" id="UP001497444"/>
    </source>
</evidence>
<reference evidence="6" key="1">
    <citation type="submission" date="2024-02" db="EMBL/GenBank/DDBJ databases">
        <authorList>
            <consortium name="ELIXIR-Norway"/>
            <consortium name="Elixir Norway"/>
        </authorList>
    </citation>
    <scope>NUCLEOTIDE SEQUENCE</scope>
</reference>
<dbReference type="PANTHER" id="PTHR11404:SF6">
    <property type="entry name" value="SUPEROXIDE DISMUTASE [MN], MITOCHONDRIAL"/>
    <property type="match status" value="1"/>
</dbReference>
<keyword evidence="3" id="KW-0479">Metal-binding</keyword>
<evidence type="ECO:0000259" key="5">
    <source>
        <dbReference type="Pfam" id="PF00081"/>
    </source>
</evidence>
<evidence type="ECO:0000256" key="2">
    <source>
        <dbReference type="ARBA" id="ARBA00012682"/>
    </source>
</evidence>
<dbReference type="Proteomes" id="UP001497444">
    <property type="component" value="Chromosome 13"/>
</dbReference>
<keyword evidence="4" id="KW-0560">Oxidoreductase</keyword>
<sequence length="154" mass="16054">MLLHHPKHHQAYVTGFNKALEQLTTASDPRAIVALQSAINFNGGDVETSASGGGGLGFRYRGYAFCDAVRTVPFTVRGQSLQWYSMWATSITVSSGIILHPPKEGGGGPPEGNLASAIESQFGSLDNLIAKLSASGAGVQGSIGSKGSRAIAWH</sequence>
<dbReference type="InterPro" id="IPR019831">
    <property type="entry name" value="Mn/Fe_SOD_N"/>
</dbReference>
<name>A0ABP0W0E6_9BRYO</name>
<accession>A0ABP0W0E6</accession>
<dbReference type="Gene3D" id="3.55.40.20">
    <property type="entry name" value="Iron/manganese superoxide dismutase, C-terminal domain"/>
    <property type="match status" value="1"/>
</dbReference>